<dbReference type="Pfam" id="PF17853">
    <property type="entry name" value="GGDEF_2"/>
    <property type="match status" value="1"/>
</dbReference>
<dbReference type="InterPro" id="IPR042070">
    <property type="entry name" value="PucR_C-HTH_sf"/>
</dbReference>
<evidence type="ECO:0000259" key="2">
    <source>
        <dbReference type="Pfam" id="PF13556"/>
    </source>
</evidence>
<reference evidence="4 5" key="1">
    <citation type="submission" date="2016-11" db="EMBL/GenBank/DDBJ databases">
        <authorList>
            <person name="Jaros S."/>
            <person name="Januszkiewicz K."/>
            <person name="Wedrychowicz H."/>
        </authorList>
    </citation>
    <scope>NUCLEOTIDE SEQUENCE [LARGE SCALE GENOMIC DNA]</scope>
    <source>
        <strain evidence="4 5">DSM 17477</strain>
    </source>
</reference>
<comment type="similarity">
    <text evidence="1">Belongs to the CdaR family.</text>
</comment>
<dbReference type="Pfam" id="PF13556">
    <property type="entry name" value="HTH_30"/>
    <property type="match status" value="1"/>
</dbReference>
<proteinExistence type="inferred from homology"/>
<evidence type="ECO:0000313" key="4">
    <source>
        <dbReference type="EMBL" id="SHI49239.1"/>
    </source>
</evidence>
<dbReference type="EMBL" id="FQZL01000005">
    <property type="protein sequence ID" value="SHI49239.1"/>
    <property type="molecule type" value="Genomic_DNA"/>
</dbReference>
<dbReference type="PANTHER" id="PTHR33744">
    <property type="entry name" value="CARBOHYDRATE DIACID REGULATOR"/>
    <property type="match status" value="1"/>
</dbReference>
<gene>
    <name evidence="4" type="ORF">SAMN02745751_00390</name>
</gene>
<dbReference type="OrthoDB" id="1704333at2"/>
<keyword evidence="5" id="KW-1185">Reference proteome</keyword>
<dbReference type="InterPro" id="IPR025736">
    <property type="entry name" value="PucR_C-HTH_dom"/>
</dbReference>
<dbReference type="RefSeq" id="WP_073046325.1">
    <property type="nucleotide sequence ID" value="NZ_FQZL01000005.1"/>
</dbReference>
<feature type="domain" description="PucR C-terminal helix-turn-helix" evidence="2">
    <location>
        <begin position="466"/>
        <end position="523"/>
    </location>
</feature>
<dbReference type="Proteomes" id="UP000184052">
    <property type="component" value="Unassembled WGS sequence"/>
</dbReference>
<accession>A0A1M6BKI6</accession>
<evidence type="ECO:0000256" key="1">
    <source>
        <dbReference type="ARBA" id="ARBA00006754"/>
    </source>
</evidence>
<dbReference type="InterPro" id="IPR051448">
    <property type="entry name" value="CdaR-like_regulators"/>
</dbReference>
<evidence type="ECO:0000259" key="3">
    <source>
        <dbReference type="Pfam" id="PF17853"/>
    </source>
</evidence>
<dbReference type="InterPro" id="IPR041522">
    <property type="entry name" value="CdaR_GGDEF"/>
</dbReference>
<sequence>MNFSRFLELKNVNSLIQPYDKLDLGEVRCSIVTAPGNHHWIRSDDFVIIISELVKEYDINNILKSLIDKNISGCCIVSDTRIAEIDINLCRSFKLPLFSFDNMRNITRLLSILTEDGNVEEYIHDQLKYNIICAMNGPYFNEYNLTKLVGLFFCREVYLLSSDFTMLSKANEHMVSKEEIPLMKWSDELSSWNKTASYSLEPVSLYHESISYLCFPLKSETNILGYLCIQENHDLWERLDIIRIGEILSYFIISLVHYSKSKVFRRKSFEEFLQSALYGFISDASDLKKEASNFNFDYYLNRYVWIIRVEPLENTKDVESSHIMNQILQYACNVSEKIFYKNIFLTESTQVISIQVKDDVPDDVEWPKYLKILESLEIRFPEYRFYIGFSRAYPTLYQLKNAYEDAVFSVTVGKQIFENNKNIFNYNDLLIFHLLFNQMDNPIVIRLYTNTVKLIEDYDIQKNDVLLKTLNTLIDNNFNYKVTADRLYIHRNTLYQRLNKIESIIRMPIGKAETRLMLQLGVKYGYLVNNIGKGNKA</sequence>
<organism evidence="4 5">
    <name type="scientific">Dethiosulfatibacter aminovorans DSM 17477</name>
    <dbReference type="NCBI Taxonomy" id="1121476"/>
    <lineage>
        <taxon>Bacteria</taxon>
        <taxon>Bacillati</taxon>
        <taxon>Bacillota</taxon>
        <taxon>Tissierellia</taxon>
        <taxon>Dethiosulfatibacter</taxon>
    </lineage>
</organism>
<name>A0A1M6BKI6_9FIRM</name>
<evidence type="ECO:0000313" key="5">
    <source>
        <dbReference type="Proteomes" id="UP000184052"/>
    </source>
</evidence>
<protein>
    <submittedName>
        <fullName evidence="4">PucR C-terminal helix-turn-helix domain-containing protein</fullName>
    </submittedName>
</protein>
<dbReference type="Gene3D" id="1.10.10.2840">
    <property type="entry name" value="PucR C-terminal helix-turn-helix domain"/>
    <property type="match status" value="1"/>
</dbReference>
<dbReference type="STRING" id="1121476.SAMN02745751_00390"/>
<feature type="domain" description="CdaR GGDEF-like" evidence="3">
    <location>
        <begin position="282"/>
        <end position="407"/>
    </location>
</feature>
<dbReference type="AlphaFoldDB" id="A0A1M6BKI6"/>